<dbReference type="EMBL" id="MGFS01000007">
    <property type="protein sequence ID" value="OGM11924.1"/>
    <property type="molecule type" value="Genomic_DNA"/>
</dbReference>
<feature type="transmembrane region" description="Helical" evidence="1">
    <location>
        <begin position="37"/>
        <end position="58"/>
    </location>
</feature>
<evidence type="ECO:0000256" key="1">
    <source>
        <dbReference type="SAM" id="Phobius"/>
    </source>
</evidence>
<proteinExistence type="predicted"/>
<dbReference type="AlphaFoldDB" id="A0A1F7XA87"/>
<evidence type="ECO:0000313" key="2">
    <source>
        <dbReference type="EMBL" id="OGM11924.1"/>
    </source>
</evidence>
<keyword evidence="1" id="KW-1133">Transmembrane helix</keyword>
<accession>A0A1F7XA87</accession>
<organism evidence="2 3">
    <name type="scientific">Candidatus Woesebacteria bacterium RBG_16_34_12</name>
    <dbReference type="NCBI Taxonomy" id="1802480"/>
    <lineage>
        <taxon>Bacteria</taxon>
        <taxon>Candidatus Woeseibacteriota</taxon>
    </lineage>
</organism>
<sequence>MQQLLVYLESIFLPPYGIVIGIRYLRQKENKSKIVGIIAVVLTILSIIVFTNITLNLINNINTQVNKQLQQFEAY</sequence>
<gene>
    <name evidence="2" type="ORF">A2Z22_01680</name>
</gene>
<protein>
    <submittedName>
        <fullName evidence="2">Uncharacterized protein</fullName>
    </submittedName>
</protein>
<name>A0A1F7XA87_9BACT</name>
<reference evidence="2 3" key="1">
    <citation type="journal article" date="2016" name="Nat. Commun.">
        <title>Thousands of microbial genomes shed light on interconnected biogeochemical processes in an aquifer system.</title>
        <authorList>
            <person name="Anantharaman K."/>
            <person name="Brown C.T."/>
            <person name="Hug L.A."/>
            <person name="Sharon I."/>
            <person name="Castelle C.J."/>
            <person name="Probst A.J."/>
            <person name="Thomas B.C."/>
            <person name="Singh A."/>
            <person name="Wilkins M.J."/>
            <person name="Karaoz U."/>
            <person name="Brodie E.L."/>
            <person name="Williams K.H."/>
            <person name="Hubbard S.S."/>
            <person name="Banfield J.F."/>
        </authorList>
    </citation>
    <scope>NUCLEOTIDE SEQUENCE [LARGE SCALE GENOMIC DNA]</scope>
</reference>
<dbReference type="Proteomes" id="UP000177053">
    <property type="component" value="Unassembled WGS sequence"/>
</dbReference>
<keyword evidence="1" id="KW-0472">Membrane</keyword>
<feature type="transmembrane region" description="Helical" evidence="1">
    <location>
        <begin position="6"/>
        <end position="25"/>
    </location>
</feature>
<keyword evidence="1" id="KW-0812">Transmembrane</keyword>
<comment type="caution">
    <text evidence="2">The sequence shown here is derived from an EMBL/GenBank/DDBJ whole genome shotgun (WGS) entry which is preliminary data.</text>
</comment>
<evidence type="ECO:0000313" key="3">
    <source>
        <dbReference type="Proteomes" id="UP000177053"/>
    </source>
</evidence>